<feature type="region of interest" description="Disordered" evidence="1">
    <location>
        <begin position="942"/>
        <end position="984"/>
    </location>
</feature>
<name>A0A0K2U068_LEPSM</name>
<evidence type="ECO:0000256" key="1">
    <source>
        <dbReference type="SAM" id="MobiDB-lite"/>
    </source>
</evidence>
<organism evidence="2">
    <name type="scientific">Lepeophtheirus salmonis</name>
    <name type="common">Salmon louse</name>
    <name type="synonym">Caligus salmonis</name>
    <dbReference type="NCBI Taxonomy" id="72036"/>
    <lineage>
        <taxon>Eukaryota</taxon>
        <taxon>Metazoa</taxon>
        <taxon>Ecdysozoa</taxon>
        <taxon>Arthropoda</taxon>
        <taxon>Crustacea</taxon>
        <taxon>Multicrustacea</taxon>
        <taxon>Hexanauplia</taxon>
        <taxon>Copepoda</taxon>
        <taxon>Siphonostomatoida</taxon>
        <taxon>Caligidae</taxon>
        <taxon>Lepeophtheirus</taxon>
    </lineage>
</organism>
<proteinExistence type="predicted"/>
<evidence type="ECO:0000313" key="2">
    <source>
        <dbReference type="EMBL" id="CDW31638.1"/>
    </source>
</evidence>
<sequence length="984" mass="112925">MDEELVCLDKTASSSCHHNFDEADGTKDTCSRKRKKSLSSLDSSIINKNDAKKLKNTNVGGVCPSHKKAKKGVCQHCGVCRLCDPPSTCSSEGNHINWRKKLKKTSPQVSKEESTSFRIKNNSIFEDGDYQFNPSNCKNKMTRIASILGLKNKTFLEDFPKKGFTSSSIDKKGRSFGRAKLAYKRISNGIKNLICPTDPSLLEDMSSNKSDDCCKKSLRKITSNLVKLSFFGNKTSRVIAQCLMASSFTRNSCVKYLNEEFEYLDGEIKSKVQAKSRLMGTQKFTNLHKTFNCLINGADIPKQDYSSRIDSSRIANVISFIQEREPLKPGSGTRNIQVSGYIFKHIPQYGRSKKSIEMLQAQYCSLVTAENRIGRQTFRDTIMAMTKGNETKNEVSPYFLRFKHLGNIFCKMLRRIHELNPMIGVSEMETSWEKIRRFLMWEFGNRHVQHRDIDAIHCCQFALGESCGHIHADRSCSRCAECFTFFPFRVKEMLISVLEIVKEDCKFEISSMINEAIPKMNQILVEYMGYRLRIFHRFNAVDKIKNELAETDHGSKVLILIDHMEKVFPLKYSKPELLENPPDEYFSNKGICIVGTIEIQYGSSGFQCRHIDYVFKDYYTQDNVQVAAVIEMISRNILSRHPSVKEIIFQSDNSSCFSEPELIPFIFNLNDSRREDGEPLIKKWIFTDVRPGVSELSAHFYLLSSIFKAYWNQENSLNCEEDLLKAFSLCEALKGTTVLLLDASHLNGPIVNQKFKVRRINPREMREIYWSKDYVEIFGTLGSNKYEKISSNHLYDHKNSLIITTVELQFATQDILVSYIQEEFEYSPSKEESLANPKKSKFQDDSSKAHHMSYPLAINTGWAKEKCEFTPYFSTECLSKLRELHVRNKDRGKKITSEEAHTIISETILQHCWGQLVDLTHEDVKSFLHLSASKMAEIIDGGHSLEPESSKDEKEELSSSDFDEFDVNDDEMDKDFESEKDDYF</sequence>
<dbReference type="AlphaFoldDB" id="A0A0K2U068"/>
<accession>A0A0K2U068</accession>
<reference evidence="2" key="1">
    <citation type="submission" date="2014-05" db="EMBL/GenBank/DDBJ databases">
        <authorList>
            <person name="Chronopoulou M."/>
        </authorList>
    </citation>
    <scope>NUCLEOTIDE SEQUENCE</scope>
    <source>
        <tissue evidence="2">Whole organism</tissue>
    </source>
</reference>
<feature type="compositionally biased region" description="Basic and acidic residues" evidence="1">
    <location>
        <begin position="975"/>
        <end position="984"/>
    </location>
</feature>
<dbReference type="EMBL" id="HACA01014277">
    <property type="protein sequence ID" value="CDW31638.1"/>
    <property type="molecule type" value="Transcribed_RNA"/>
</dbReference>
<protein>
    <submittedName>
        <fullName evidence="2">Uncharacterized protein</fullName>
    </submittedName>
</protein>
<feature type="compositionally biased region" description="Basic and acidic residues" evidence="1">
    <location>
        <begin position="943"/>
        <end position="957"/>
    </location>
</feature>
<feature type="compositionally biased region" description="Acidic residues" evidence="1">
    <location>
        <begin position="961"/>
        <end position="974"/>
    </location>
</feature>
<dbReference type="OrthoDB" id="5988132at2759"/>